<reference evidence="2 3" key="1">
    <citation type="journal article" date="2015" name="Microbiome">
        <title>Genomic resolution of linkages in carbon, nitrogen, and sulfur cycling among widespread estuary sediment bacteria.</title>
        <authorList>
            <person name="Baker B.J."/>
            <person name="Lazar C.S."/>
            <person name="Teske A.P."/>
            <person name="Dick G.J."/>
        </authorList>
    </citation>
    <scope>NUCLEOTIDE SEQUENCE [LARGE SCALE GENOMIC DNA]</scope>
    <source>
        <strain evidence="2">DG_26</strain>
    </source>
</reference>
<evidence type="ECO:0000313" key="3">
    <source>
        <dbReference type="Proteomes" id="UP000051124"/>
    </source>
</evidence>
<comment type="caution">
    <text evidence="2">The sequence shown here is derived from an EMBL/GenBank/DDBJ whole genome shotgun (WGS) entry which is preliminary data.</text>
</comment>
<dbReference type="SUPFAM" id="SSF47240">
    <property type="entry name" value="Ferritin-like"/>
    <property type="match status" value="1"/>
</dbReference>
<feature type="domain" description="Rubrerythrin diiron-binding" evidence="1">
    <location>
        <begin position="8"/>
        <end position="146"/>
    </location>
</feature>
<dbReference type="Proteomes" id="UP000051124">
    <property type="component" value="Unassembled WGS sequence"/>
</dbReference>
<dbReference type="Gene3D" id="1.20.1260.10">
    <property type="match status" value="1"/>
</dbReference>
<dbReference type="EMBL" id="LIZT01000005">
    <property type="protein sequence ID" value="KPJ51181.1"/>
    <property type="molecule type" value="Genomic_DNA"/>
</dbReference>
<dbReference type="InterPro" id="IPR009078">
    <property type="entry name" value="Ferritin-like_SF"/>
</dbReference>
<dbReference type="Pfam" id="PF02915">
    <property type="entry name" value="Rubrerythrin"/>
    <property type="match status" value="1"/>
</dbReference>
<gene>
    <name evidence="2" type="ORF">AMJ40_00840</name>
</gene>
<sequence>MIIFDVGEIIDMGIEKEKKRRDFYALVAQRFPEKEMQDLFTRLRDWEETHIRKFTEIRQGVKESDTAESYPGELESYMNALVDDRLYKEVSPDQFSNHVRDPVEAIKYGLSFEKDAILFFNELLPYVQSPNKEPIQKLINEEKQHIVYLSDLRKKLKA</sequence>
<organism evidence="2 3">
    <name type="scientific">candidate division TA06 bacterium DG_26</name>
    <dbReference type="NCBI Taxonomy" id="1703771"/>
    <lineage>
        <taxon>Bacteria</taxon>
        <taxon>Bacteria division TA06</taxon>
    </lineage>
</organism>
<dbReference type="GO" id="GO:0016491">
    <property type="term" value="F:oxidoreductase activity"/>
    <property type="evidence" value="ECO:0007669"/>
    <property type="project" value="InterPro"/>
</dbReference>
<dbReference type="PANTHER" id="PTHR33531:SF7">
    <property type="entry name" value="HYPOTHETICAL MEMBRANE PROTEIN, CONSERVED"/>
    <property type="match status" value="1"/>
</dbReference>
<dbReference type="CDD" id="cd01045">
    <property type="entry name" value="Ferritin_like_AB"/>
    <property type="match status" value="1"/>
</dbReference>
<name>A0A0S7WLZ1_UNCT6</name>
<dbReference type="InterPro" id="IPR003251">
    <property type="entry name" value="Rr_diiron-bd_dom"/>
</dbReference>
<dbReference type="PANTHER" id="PTHR33531">
    <property type="entry name" value="RUBRERYTHRIN SUBFAMILY"/>
    <property type="match status" value="1"/>
</dbReference>
<evidence type="ECO:0000259" key="1">
    <source>
        <dbReference type="Pfam" id="PF02915"/>
    </source>
</evidence>
<dbReference type="InterPro" id="IPR012347">
    <property type="entry name" value="Ferritin-like"/>
</dbReference>
<dbReference type="GO" id="GO:0046872">
    <property type="term" value="F:metal ion binding"/>
    <property type="evidence" value="ECO:0007669"/>
    <property type="project" value="InterPro"/>
</dbReference>
<accession>A0A0S7WLZ1</accession>
<dbReference type="AlphaFoldDB" id="A0A0S7WLZ1"/>
<proteinExistence type="predicted"/>
<protein>
    <recommendedName>
        <fullName evidence="1">Rubrerythrin diiron-binding domain-containing protein</fullName>
    </recommendedName>
</protein>
<evidence type="ECO:0000313" key="2">
    <source>
        <dbReference type="EMBL" id="KPJ51181.1"/>
    </source>
</evidence>